<dbReference type="RefSeq" id="WP_184789380.1">
    <property type="nucleotide sequence ID" value="NZ_BONT01000030.1"/>
</dbReference>
<proteinExistence type="predicted"/>
<feature type="transmembrane region" description="Helical" evidence="1">
    <location>
        <begin position="49"/>
        <end position="71"/>
    </location>
</feature>
<sequence>MRARSAYVAPSPSVKTATAAVTLLWFLTALGLAYMAYSVSLFDGPYQRLALWCMGTATAGPAVIGVFAYCGRLRKTGIGFLIAALAAGGLLVRPALAFYA</sequence>
<evidence type="ECO:0000313" key="3">
    <source>
        <dbReference type="Proteomes" id="UP000548476"/>
    </source>
</evidence>
<keyword evidence="1" id="KW-0472">Membrane</keyword>
<evidence type="ECO:0000256" key="1">
    <source>
        <dbReference type="SAM" id="Phobius"/>
    </source>
</evidence>
<organism evidence="2 3">
    <name type="scientific">Phytomonospora endophytica</name>
    <dbReference type="NCBI Taxonomy" id="714109"/>
    <lineage>
        <taxon>Bacteria</taxon>
        <taxon>Bacillati</taxon>
        <taxon>Actinomycetota</taxon>
        <taxon>Actinomycetes</taxon>
        <taxon>Micromonosporales</taxon>
        <taxon>Micromonosporaceae</taxon>
        <taxon>Phytomonospora</taxon>
    </lineage>
</organism>
<keyword evidence="1" id="KW-1133">Transmembrane helix</keyword>
<feature type="transmembrane region" description="Helical" evidence="1">
    <location>
        <begin position="20"/>
        <end position="37"/>
    </location>
</feature>
<dbReference type="AlphaFoldDB" id="A0A841FNU4"/>
<dbReference type="Proteomes" id="UP000548476">
    <property type="component" value="Unassembled WGS sequence"/>
</dbReference>
<feature type="transmembrane region" description="Helical" evidence="1">
    <location>
        <begin position="78"/>
        <end position="99"/>
    </location>
</feature>
<reference evidence="2 3" key="1">
    <citation type="submission" date="2020-08" db="EMBL/GenBank/DDBJ databases">
        <title>Genomic Encyclopedia of Type Strains, Phase IV (KMG-IV): sequencing the most valuable type-strain genomes for metagenomic binning, comparative biology and taxonomic classification.</title>
        <authorList>
            <person name="Goeker M."/>
        </authorList>
    </citation>
    <scope>NUCLEOTIDE SEQUENCE [LARGE SCALE GENOMIC DNA]</scope>
    <source>
        <strain evidence="2 3">YIM 65646</strain>
    </source>
</reference>
<protein>
    <submittedName>
        <fullName evidence="2">Uncharacterized protein</fullName>
    </submittedName>
</protein>
<keyword evidence="3" id="KW-1185">Reference proteome</keyword>
<accession>A0A841FNU4</accession>
<dbReference type="EMBL" id="JACHGT010000009">
    <property type="protein sequence ID" value="MBB6036543.1"/>
    <property type="molecule type" value="Genomic_DNA"/>
</dbReference>
<evidence type="ECO:0000313" key="2">
    <source>
        <dbReference type="EMBL" id="MBB6036543.1"/>
    </source>
</evidence>
<name>A0A841FNU4_9ACTN</name>
<gene>
    <name evidence="2" type="ORF">HNR73_004414</name>
</gene>
<keyword evidence="1" id="KW-0812">Transmembrane</keyword>
<comment type="caution">
    <text evidence="2">The sequence shown here is derived from an EMBL/GenBank/DDBJ whole genome shotgun (WGS) entry which is preliminary data.</text>
</comment>